<dbReference type="EMBL" id="CM016552">
    <property type="protein sequence ID" value="TKW39204.1"/>
    <property type="molecule type" value="Genomic_DNA"/>
</dbReference>
<evidence type="ECO:0000256" key="1">
    <source>
        <dbReference type="SAM" id="Phobius"/>
    </source>
</evidence>
<keyword evidence="3" id="KW-1185">Reference proteome</keyword>
<organism evidence="2 3">
    <name type="scientific">Setaria viridis</name>
    <name type="common">Green bristlegrass</name>
    <name type="synonym">Setaria italica subsp. viridis</name>
    <dbReference type="NCBI Taxonomy" id="4556"/>
    <lineage>
        <taxon>Eukaryota</taxon>
        <taxon>Viridiplantae</taxon>
        <taxon>Streptophyta</taxon>
        <taxon>Embryophyta</taxon>
        <taxon>Tracheophyta</taxon>
        <taxon>Spermatophyta</taxon>
        <taxon>Magnoliopsida</taxon>
        <taxon>Liliopsida</taxon>
        <taxon>Poales</taxon>
        <taxon>Poaceae</taxon>
        <taxon>PACMAD clade</taxon>
        <taxon>Panicoideae</taxon>
        <taxon>Panicodae</taxon>
        <taxon>Paniceae</taxon>
        <taxon>Cenchrinae</taxon>
        <taxon>Setaria</taxon>
    </lineage>
</organism>
<dbReference type="Proteomes" id="UP000298652">
    <property type="component" value="Chromosome 1"/>
</dbReference>
<feature type="transmembrane region" description="Helical" evidence="1">
    <location>
        <begin position="99"/>
        <end position="122"/>
    </location>
</feature>
<evidence type="ECO:0000313" key="2">
    <source>
        <dbReference type="EMBL" id="TKW39204.1"/>
    </source>
</evidence>
<keyword evidence="1" id="KW-0812">Transmembrane</keyword>
<dbReference type="AlphaFoldDB" id="A0A4U6WBK6"/>
<accession>A0A4U6WBK6</accession>
<dbReference type="Gramene" id="TKW39204">
    <property type="protein sequence ID" value="TKW39204"/>
    <property type="gene ID" value="SEVIR_1G162901v2"/>
</dbReference>
<gene>
    <name evidence="2" type="ORF">SEVIR_1G162901v2</name>
</gene>
<keyword evidence="1" id="KW-0472">Membrane</keyword>
<keyword evidence="1" id="KW-1133">Transmembrane helix</keyword>
<protein>
    <submittedName>
        <fullName evidence="2">Uncharacterized protein</fullName>
    </submittedName>
</protein>
<reference evidence="2" key="1">
    <citation type="submission" date="2019-03" db="EMBL/GenBank/DDBJ databases">
        <title>WGS assembly of Setaria viridis.</title>
        <authorList>
            <person name="Huang P."/>
            <person name="Jenkins J."/>
            <person name="Grimwood J."/>
            <person name="Barry K."/>
            <person name="Healey A."/>
            <person name="Mamidi S."/>
            <person name="Sreedasyam A."/>
            <person name="Shu S."/>
            <person name="Feldman M."/>
            <person name="Wu J."/>
            <person name="Yu Y."/>
            <person name="Chen C."/>
            <person name="Johnson J."/>
            <person name="Rokhsar D."/>
            <person name="Baxter I."/>
            <person name="Schmutz J."/>
            <person name="Brutnell T."/>
            <person name="Kellogg E."/>
        </authorList>
    </citation>
    <scope>NUCLEOTIDE SEQUENCE [LARGE SCALE GENOMIC DNA]</scope>
</reference>
<evidence type="ECO:0000313" key="3">
    <source>
        <dbReference type="Proteomes" id="UP000298652"/>
    </source>
</evidence>
<sequence length="123" mass="13908">MCGSGGARQRSCSGRALQRWVMGMVQPQRQLRVTGKAWQRRREGSAPARLLHHGCVFLCLTDPSFLHRRELSSRDKDLQTQGCLPVCTLRCLNLKGKEVLALQFLFLLNYVAICCTVSLIMYP</sequence>
<name>A0A4U6WBK6_SETVI</name>
<proteinExistence type="predicted"/>